<organism evidence="1 2">
    <name type="scientific">Flavimobilis marinus</name>
    <dbReference type="NCBI Taxonomy" id="285351"/>
    <lineage>
        <taxon>Bacteria</taxon>
        <taxon>Bacillati</taxon>
        <taxon>Actinomycetota</taxon>
        <taxon>Actinomycetes</taxon>
        <taxon>Micrococcales</taxon>
        <taxon>Jonesiaceae</taxon>
        <taxon>Flavimobilis</taxon>
    </lineage>
</organism>
<name>A0A1I2CTA2_9MICO</name>
<dbReference type="AlphaFoldDB" id="A0A1I2CTA2"/>
<dbReference type="EMBL" id="FONZ01000001">
    <property type="protein sequence ID" value="SFE71013.1"/>
    <property type="molecule type" value="Genomic_DNA"/>
</dbReference>
<dbReference type="OrthoDB" id="4823586at2"/>
<dbReference type="InterPro" id="IPR023393">
    <property type="entry name" value="START-like_dom_sf"/>
</dbReference>
<sequence length="166" mass="17973">MRRALVPSGRGLLLRPAAAPRVVRHRVVDAHVDDVWARVGNLREHERLIPLTTMAAPGRPVRAGDRVVAVSARLVVDRMTVLSVREGPGGARWAELEKTGPLLGGRAHVVVRPWGPDQTLVVWGEDVTFTPTSGTVVGRLVDAVQDRVLAAMCDLALARLARLVRA</sequence>
<dbReference type="RefSeq" id="WP_143073096.1">
    <property type="nucleotide sequence ID" value="NZ_BNAN01000001.1"/>
</dbReference>
<evidence type="ECO:0000313" key="2">
    <source>
        <dbReference type="Proteomes" id="UP000198520"/>
    </source>
</evidence>
<dbReference type="Gene3D" id="3.30.530.20">
    <property type="match status" value="1"/>
</dbReference>
<protein>
    <submittedName>
        <fullName evidence="1">Polyketide cyclase / dehydrase and lipid transport</fullName>
    </submittedName>
</protein>
<reference evidence="2" key="1">
    <citation type="submission" date="2016-10" db="EMBL/GenBank/DDBJ databases">
        <authorList>
            <person name="Varghese N."/>
            <person name="Submissions S."/>
        </authorList>
    </citation>
    <scope>NUCLEOTIDE SEQUENCE [LARGE SCALE GENOMIC DNA]</scope>
    <source>
        <strain evidence="2">DSM 19083</strain>
    </source>
</reference>
<proteinExistence type="predicted"/>
<evidence type="ECO:0000313" key="1">
    <source>
        <dbReference type="EMBL" id="SFE71013.1"/>
    </source>
</evidence>
<dbReference type="Proteomes" id="UP000198520">
    <property type="component" value="Unassembled WGS sequence"/>
</dbReference>
<dbReference type="STRING" id="285351.SAMN04488035_0239"/>
<gene>
    <name evidence="1" type="ORF">SAMN04488035_0239</name>
</gene>
<accession>A0A1I2CTA2</accession>
<dbReference type="SUPFAM" id="SSF55961">
    <property type="entry name" value="Bet v1-like"/>
    <property type="match status" value="1"/>
</dbReference>
<keyword evidence="2" id="KW-1185">Reference proteome</keyword>